<dbReference type="PANTHER" id="PTHR43559:SF1">
    <property type="entry name" value="HYDROLASE"/>
    <property type="match status" value="1"/>
</dbReference>
<keyword evidence="3" id="KW-1185">Reference proteome</keyword>
<proteinExistence type="predicted"/>
<dbReference type="EMBL" id="FR845719">
    <property type="protein sequence ID" value="CCA60196.1"/>
    <property type="molecule type" value="Genomic_DNA"/>
</dbReference>
<dbReference type="HOGENOM" id="CLU_839182_0_0_11"/>
<evidence type="ECO:0000259" key="1">
    <source>
        <dbReference type="Pfam" id="PF00857"/>
    </source>
</evidence>
<dbReference type="InterPro" id="IPR053152">
    <property type="entry name" value="Hydrolase_YcaC-like"/>
</dbReference>
<gene>
    <name evidence="2" type="ordered locus">SVEN_6910</name>
</gene>
<dbReference type="PANTHER" id="PTHR43559">
    <property type="entry name" value="HYDROLASE YCAC-RELATED"/>
    <property type="match status" value="1"/>
</dbReference>
<reference evidence="2 3" key="1">
    <citation type="journal article" date="2011" name="BMC Genomics">
        <title>Genome-wide analysis of the role of GlnR in Streptomyces venezuelae provides new insights into global nitrogen regulation in actinomycetes.</title>
        <authorList>
            <person name="Pullan S.T."/>
            <person name="Bibb M.J."/>
            <person name="Merrick M."/>
        </authorList>
    </citation>
    <scope>NUCLEOTIDE SEQUENCE [LARGE SCALE GENOMIC DNA]</scope>
    <source>
        <strain evidence="3">ATCC 10712 / CBS 650.69 / DSM 40230 / JCM 4526 / NBRC 13096 / PD 04745</strain>
    </source>
</reference>
<dbReference type="Proteomes" id="UP000006854">
    <property type="component" value="Chromosome"/>
</dbReference>
<dbReference type="STRING" id="953739.SVEN_6910"/>
<dbReference type="InterPro" id="IPR000868">
    <property type="entry name" value="Isochorismatase-like_dom"/>
</dbReference>
<evidence type="ECO:0000313" key="3">
    <source>
        <dbReference type="Proteomes" id="UP000006854"/>
    </source>
</evidence>
<protein>
    <submittedName>
        <fullName evidence="2">Isochorismatase family protein</fullName>
    </submittedName>
</protein>
<dbReference type="KEGG" id="sve:SVEN_6910"/>
<dbReference type="Pfam" id="PF00857">
    <property type="entry name" value="Isochorismatase"/>
    <property type="match status" value="1"/>
</dbReference>
<dbReference type="Gene3D" id="3.40.50.850">
    <property type="entry name" value="Isochorismatase-like"/>
    <property type="match status" value="1"/>
</dbReference>
<accession>F2RJ70</accession>
<dbReference type="PATRIC" id="fig|953739.5.peg.2129"/>
<dbReference type="InterPro" id="IPR036380">
    <property type="entry name" value="Isochorismatase-like_sf"/>
</dbReference>
<dbReference type="CDD" id="cd01012">
    <property type="entry name" value="YcaC_related"/>
    <property type="match status" value="1"/>
</dbReference>
<dbReference type="eggNOG" id="COG1335">
    <property type="taxonomic scope" value="Bacteria"/>
</dbReference>
<name>F2RJ70_STRVP</name>
<feature type="domain" description="Isochorismatase-like" evidence="1">
    <location>
        <begin position="133"/>
        <end position="283"/>
    </location>
</feature>
<sequence>MVWFTCSVIRVHVIGHDVVGVDGQRLPVAHAAAAHQVGDETEEVFTGGAYDVELACAELGFPPFRFSAVVRCRANPWAQEVNSADRVARSLRKCPAADAVGALPMASKGPLMFDIDKVQAAPSKDLLTPDNSVMLFVDHQPQMFFGTGSGDRAAIINSTVGLAKAAQAFDVPAVLTTVAAESFSGPLLPQLAEVFPKNEVIDRTTMNAWEDEALVAAVKATGRKKIILAGLWTEVCLVLPALSALEQGYEVYVVTDASGGVSPAAHEHALQRMIAAGAVPVTWVQVLLELQRDWARQETYGAVMEIVKAHAGAYGLGVVYAQSVIGAHAAG</sequence>
<dbReference type="SUPFAM" id="SSF52499">
    <property type="entry name" value="Isochorismatase-like hydrolases"/>
    <property type="match status" value="1"/>
</dbReference>
<organism evidence="2 3">
    <name type="scientific">Streptomyces venezuelae (strain ATCC 10712 / CBS 650.69 / DSM 40230 / JCM 4526 / NBRC 13096 / PD 04745)</name>
    <dbReference type="NCBI Taxonomy" id="953739"/>
    <lineage>
        <taxon>Bacteria</taxon>
        <taxon>Bacillati</taxon>
        <taxon>Actinomycetota</taxon>
        <taxon>Actinomycetes</taxon>
        <taxon>Kitasatosporales</taxon>
        <taxon>Streptomycetaceae</taxon>
        <taxon>Streptomyces</taxon>
    </lineage>
</organism>
<dbReference type="AlphaFoldDB" id="F2RJ70"/>
<evidence type="ECO:0000313" key="2">
    <source>
        <dbReference type="EMBL" id="CCA60196.1"/>
    </source>
</evidence>